<keyword evidence="3" id="KW-1185">Reference proteome</keyword>
<name>A0A8H3J6W2_9LECA</name>
<gene>
    <name evidence="2" type="ORF">IMSHALPRED_002878</name>
</gene>
<proteinExistence type="predicted"/>
<dbReference type="Proteomes" id="UP000664534">
    <property type="component" value="Unassembled WGS sequence"/>
</dbReference>
<feature type="compositionally biased region" description="Basic and acidic residues" evidence="1">
    <location>
        <begin position="47"/>
        <end position="56"/>
    </location>
</feature>
<evidence type="ECO:0000313" key="3">
    <source>
        <dbReference type="Proteomes" id="UP000664534"/>
    </source>
</evidence>
<dbReference type="AlphaFoldDB" id="A0A8H3J6W2"/>
<feature type="compositionally biased region" description="Acidic residues" evidence="1">
    <location>
        <begin position="59"/>
        <end position="79"/>
    </location>
</feature>
<feature type="region of interest" description="Disordered" evidence="1">
    <location>
        <begin position="1"/>
        <end position="89"/>
    </location>
</feature>
<dbReference type="EMBL" id="CAJPDT010000156">
    <property type="protein sequence ID" value="CAF9941754.1"/>
    <property type="molecule type" value="Genomic_DNA"/>
</dbReference>
<evidence type="ECO:0000256" key="1">
    <source>
        <dbReference type="SAM" id="MobiDB-lite"/>
    </source>
</evidence>
<protein>
    <submittedName>
        <fullName evidence="2">Uncharacterized protein</fullName>
    </submittedName>
</protein>
<reference evidence="2" key="1">
    <citation type="submission" date="2021-03" db="EMBL/GenBank/DDBJ databases">
        <authorList>
            <person name="Tagirdzhanova G."/>
        </authorList>
    </citation>
    <scope>NUCLEOTIDE SEQUENCE</scope>
</reference>
<comment type="caution">
    <text evidence="2">The sequence shown here is derived from an EMBL/GenBank/DDBJ whole genome shotgun (WGS) entry which is preliminary data.</text>
</comment>
<accession>A0A8H3J6W2</accession>
<feature type="compositionally biased region" description="Acidic residues" evidence="1">
    <location>
        <begin position="19"/>
        <end position="29"/>
    </location>
</feature>
<evidence type="ECO:0000313" key="2">
    <source>
        <dbReference type="EMBL" id="CAF9941754.1"/>
    </source>
</evidence>
<sequence>MVEGPERPPSLPELLGFWEGEEADEDVGEVEGGRGGDVEKEEDGEGEAVRLWREVGELGSEEDGGEDREGVEDVGEGEGEGGGVPVAEDRCDEEVVGEAGTTNADVEVDDESENRRIARIIRAVDLRTIDAEGGNAHARTGTQRHECGVIAAVVRISGD</sequence>
<organism evidence="2 3">
    <name type="scientific">Imshaugia aleurites</name>
    <dbReference type="NCBI Taxonomy" id="172621"/>
    <lineage>
        <taxon>Eukaryota</taxon>
        <taxon>Fungi</taxon>
        <taxon>Dikarya</taxon>
        <taxon>Ascomycota</taxon>
        <taxon>Pezizomycotina</taxon>
        <taxon>Lecanoromycetes</taxon>
        <taxon>OSLEUM clade</taxon>
        <taxon>Lecanoromycetidae</taxon>
        <taxon>Lecanorales</taxon>
        <taxon>Lecanorineae</taxon>
        <taxon>Parmeliaceae</taxon>
        <taxon>Imshaugia</taxon>
    </lineage>
</organism>